<accession>A0A4Q9KSB5</accession>
<dbReference type="PROSITE" id="PS00585">
    <property type="entry name" value="RIBOSOMAL_S5"/>
    <property type="match status" value="1"/>
</dbReference>
<dbReference type="Gene3D" id="3.30.160.20">
    <property type="match status" value="1"/>
</dbReference>
<dbReference type="VEuPathDB" id="MicrosporidiaDB:CWI39_3201p0010"/>
<dbReference type="AlphaFoldDB" id="A0A4Q9KSB5"/>
<dbReference type="SUPFAM" id="SSF54211">
    <property type="entry name" value="Ribosomal protein S5 domain 2-like"/>
    <property type="match status" value="1"/>
</dbReference>
<dbReference type="GO" id="GO:0003723">
    <property type="term" value="F:RNA binding"/>
    <property type="evidence" value="ECO:0007669"/>
    <property type="project" value="InterPro"/>
</dbReference>
<feature type="domain" description="S5 DRBM" evidence="8">
    <location>
        <begin position="75"/>
        <end position="138"/>
    </location>
</feature>
<dbReference type="InterPro" id="IPR013810">
    <property type="entry name" value="Ribosomal_uS5_N"/>
</dbReference>
<dbReference type="InterPro" id="IPR005711">
    <property type="entry name" value="Ribosomal_uS5_euk/arc"/>
</dbReference>
<evidence type="ECO:0000313" key="9">
    <source>
        <dbReference type="EMBL" id="TBT97070.1"/>
    </source>
</evidence>
<dbReference type="Pfam" id="PF00333">
    <property type="entry name" value="Ribosomal_S5"/>
    <property type="match status" value="1"/>
</dbReference>
<dbReference type="InterPro" id="IPR005324">
    <property type="entry name" value="Ribosomal_uS5_C"/>
</dbReference>
<keyword evidence="2 6" id="KW-0689">Ribosomal protein</keyword>
<dbReference type="VEuPathDB" id="MicrosporidiaDB:CWI36_0605p0020"/>
<dbReference type="Pfam" id="PF03719">
    <property type="entry name" value="Ribosomal_S5_C"/>
    <property type="match status" value="1"/>
</dbReference>
<evidence type="ECO:0000256" key="3">
    <source>
        <dbReference type="ARBA" id="ARBA00023274"/>
    </source>
</evidence>
<evidence type="ECO:0000313" key="10">
    <source>
        <dbReference type="Proteomes" id="UP000293045"/>
    </source>
</evidence>
<dbReference type="FunFam" id="3.30.230.10:FF:000004">
    <property type="entry name" value="40S ribosomal protein S2"/>
    <property type="match status" value="1"/>
</dbReference>
<dbReference type="Proteomes" id="UP000293045">
    <property type="component" value="Unassembled WGS sequence"/>
</dbReference>
<evidence type="ECO:0000256" key="6">
    <source>
        <dbReference type="PROSITE-ProRule" id="PRU00268"/>
    </source>
</evidence>
<sequence>MNDFKKGTDDVIPSKKQVPPFKKQFKTPKPAEEWIPATDLGRLVKDNRITLDEIFKHSMRIKEPEIVNFLVGSKLKEEILCIKSVQKQTKAGQRTRMKVVMAVGDGQGYVGLGSKSAKELAVAIRGAVARAKCALRPVRLGYWGSSYGEPHTVPCKVTGKCGSVAIKLIPAPKGSGIRAGTIPRKIFQLAGVKDVFTISRGQTSTTQNFAGATIAALDQASSFFVPSMWEKKNEDQNPLLKHSKVLENIEEKWRFAKI</sequence>
<evidence type="ECO:0000256" key="4">
    <source>
        <dbReference type="ARBA" id="ARBA00035255"/>
    </source>
</evidence>
<dbReference type="InterPro" id="IPR014721">
    <property type="entry name" value="Ribsml_uS5_D2-typ_fold_subgr"/>
</dbReference>
<evidence type="ECO:0000259" key="8">
    <source>
        <dbReference type="PROSITE" id="PS50881"/>
    </source>
</evidence>
<dbReference type="EMBL" id="PIXR01003201">
    <property type="protein sequence ID" value="TBT97070.1"/>
    <property type="molecule type" value="Genomic_DNA"/>
</dbReference>
<dbReference type="InterPro" id="IPR018192">
    <property type="entry name" value="Ribosomal_uS5_N_CS"/>
</dbReference>
<dbReference type="SUPFAM" id="SSF54768">
    <property type="entry name" value="dsRNA-binding domain-like"/>
    <property type="match status" value="1"/>
</dbReference>
<keyword evidence="3 6" id="KW-0687">Ribonucleoprotein</keyword>
<reference evidence="9 10" key="1">
    <citation type="submission" date="2017-12" db="EMBL/GenBank/DDBJ databases">
        <authorList>
            <person name="Pombert J.-F."/>
            <person name="Haag K.L."/>
            <person name="Ebert D."/>
        </authorList>
    </citation>
    <scope>NUCLEOTIDE SEQUENCE [LARGE SCALE GENOMIC DNA]</scope>
    <source>
        <strain evidence="9">IL-BN-2</strain>
    </source>
</reference>
<dbReference type="GO" id="GO:0006412">
    <property type="term" value="P:translation"/>
    <property type="evidence" value="ECO:0007669"/>
    <property type="project" value="InterPro"/>
</dbReference>
<evidence type="ECO:0000256" key="2">
    <source>
        <dbReference type="ARBA" id="ARBA00022980"/>
    </source>
</evidence>
<dbReference type="NCBIfam" id="TIGR01020">
    <property type="entry name" value="uS5_euk_arch"/>
    <property type="match status" value="1"/>
</dbReference>
<comment type="caution">
    <text evidence="9">The sequence shown here is derived from an EMBL/GenBank/DDBJ whole genome shotgun (WGS) entry which is preliminary data.</text>
</comment>
<evidence type="ECO:0000256" key="1">
    <source>
        <dbReference type="ARBA" id="ARBA00008945"/>
    </source>
</evidence>
<comment type="similarity">
    <text evidence="1 7">Belongs to the universal ribosomal protein uS5 family.</text>
</comment>
<gene>
    <name evidence="9" type="ORF">CWI39_3201p0010</name>
</gene>
<protein>
    <recommendedName>
        <fullName evidence="4">Small ribosomal subunit protein uS5</fullName>
    </recommendedName>
    <alternativeName>
        <fullName evidence="5">40S ribosomal protein S2</fullName>
    </alternativeName>
</protein>
<name>A0A4Q9KSB5_9MICR</name>
<dbReference type="GO" id="GO:0003735">
    <property type="term" value="F:structural constituent of ribosome"/>
    <property type="evidence" value="ECO:0007669"/>
    <property type="project" value="UniProtKB-UniRule"/>
</dbReference>
<dbReference type="PANTHER" id="PTHR13718">
    <property type="entry name" value="RIBOSOMAL S SUBUNIT"/>
    <property type="match status" value="1"/>
</dbReference>
<organism evidence="9 10">
    <name type="scientific">Hamiltosporidium magnivora</name>
    <dbReference type="NCBI Taxonomy" id="148818"/>
    <lineage>
        <taxon>Eukaryota</taxon>
        <taxon>Fungi</taxon>
        <taxon>Fungi incertae sedis</taxon>
        <taxon>Microsporidia</taxon>
        <taxon>Dubosqiidae</taxon>
        <taxon>Hamiltosporidium</taxon>
    </lineage>
</organism>
<dbReference type="InterPro" id="IPR020568">
    <property type="entry name" value="Ribosomal_Su5_D2-typ_SF"/>
</dbReference>
<dbReference type="GO" id="GO:0022627">
    <property type="term" value="C:cytosolic small ribosomal subunit"/>
    <property type="evidence" value="ECO:0007669"/>
    <property type="project" value="TreeGrafter"/>
</dbReference>
<dbReference type="PROSITE" id="PS50881">
    <property type="entry name" value="S5_DSRBD"/>
    <property type="match status" value="1"/>
</dbReference>
<dbReference type="FunFam" id="3.30.160.20:FF:000002">
    <property type="entry name" value="40S ribosomal protein S2"/>
    <property type="match status" value="1"/>
</dbReference>
<proteinExistence type="inferred from homology"/>
<dbReference type="PANTHER" id="PTHR13718:SF4">
    <property type="entry name" value="40S RIBOSOMAL PROTEIN S2"/>
    <property type="match status" value="1"/>
</dbReference>
<evidence type="ECO:0000256" key="5">
    <source>
        <dbReference type="ARBA" id="ARBA00035407"/>
    </source>
</evidence>
<dbReference type="InterPro" id="IPR000851">
    <property type="entry name" value="Ribosomal_uS5"/>
</dbReference>
<evidence type="ECO:0000256" key="7">
    <source>
        <dbReference type="RuleBase" id="RU003823"/>
    </source>
</evidence>
<dbReference type="Gene3D" id="3.30.230.10">
    <property type="match status" value="1"/>
</dbReference>